<keyword evidence="1" id="KW-1133">Transmembrane helix</keyword>
<sequence>MNLEKAMKLFWRWGWIPFVLYFGTMAIKQGW</sequence>
<dbReference type="EMBL" id="UOEA01000061">
    <property type="protein sequence ID" value="VAV84255.1"/>
    <property type="molecule type" value="Genomic_DNA"/>
</dbReference>
<dbReference type="AlphaFoldDB" id="A0A3B0RL74"/>
<feature type="transmembrane region" description="Helical" evidence="1">
    <location>
        <begin position="9"/>
        <end position="27"/>
    </location>
</feature>
<gene>
    <name evidence="2" type="ORF">MNBD_DELTA01-1928</name>
</gene>
<evidence type="ECO:0000256" key="1">
    <source>
        <dbReference type="SAM" id="Phobius"/>
    </source>
</evidence>
<organism evidence="2">
    <name type="scientific">hydrothermal vent metagenome</name>
    <dbReference type="NCBI Taxonomy" id="652676"/>
    <lineage>
        <taxon>unclassified sequences</taxon>
        <taxon>metagenomes</taxon>
        <taxon>ecological metagenomes</taxon>
    </lineage>
</organism>
<evidence type="ECO:0000313" key="2">
    <source>
        <dbReference type="EMBL" id="VAV84255.1"/>
    </source>
</evidence>
<accession>A0A3B0RL74</accession>
<proteinExistence type="predicted"/>
<keyword evidence="1" id="KW-0472">Membrane</keyword>
<keyword evidence="1" id="KW-0812">Transmembrane</keyword>
<reference evidence="2" key="1">
    <citation type="submission" date="2018-06" db="EMBL/GenBank/DDBJ databases">
        <authorList>
            <person name="Zhirakovskaya E."/>
        </authorList>
    </citation>
    <scope>NUCLEOTIDE SEQUENCE</scope>
</reference>
<name>A0A3B0RL74_9ZZZZ</name>
<protein>
    <submittedName>
        <fullName evidence="2">Uncharacterized protein</fullName>
    </submittedName>
</protein>